<dbReference type="Proteomes" id="UP000527315">
    <property type="component" value="Unassembled WGS sequence"/>
</dbReference>
<dbReference type="Gene3D" id="3.30.70.20">
    <property type="match status" value="1"/>
</dbReference>
<proteinExistence type="predicted"/>
<reference evidence="9 12" key="1">
    <citation type="journal article" date="2020" name="bioRxiv">
        <title>A rank-normalized archaeal taxonomy based on genome phylogeny resolves widespread incomplete and uneven classifications.</title>
        <authorList>
            <person name="Rinke C."/>
            <person name="Chuvochina M."/>
            <person name="Mussig A.J."/>
            <person name="Chaumeil P.-A."/>
            <person name="Waite D.W."/>
            <person name="Whitman W.B."/>
            <person name="Parks D.H."/>
            <person name="Hugenholtz P."/>
        </authorList>
    </citation>
    <scope>NUCLEOTIDE SEQUENCE</scope>
    <source>
        <strain evidence="9">UBA10191</strain>
    </source>
</reference>
<evidence type="ECO:0000256" key="1">
    <source>
        <dbReference type="ARBA" id="ARBA00022448"/>
    </source>
</evidence>
<dbReference type="SUPFAM" id="SSF54862">
    <property type="entry name" value="4Fe-4S ferredoxins"/>
    <property type="match status" value="1"/>
</dbReference>
<dbReference type="EMBL" id="JAGVWB010000012">
    <property type="protein sequence ID" value="MBS3058144.1"/>
    <property type="molecule type" value="Genomic_DNA"/>
</dbReference>
<evidence type="ECO:0000313" key="10">
    <source>
        <dbReference type="EMBL" id="HIH33165.1"/>
    </source>
</evidence>
<protein>
    <submittedName>
        <fullName evidence="9">4Fe-4S binding protein</fullName>
    </submittedName>
</protein>
<dbReference type="GO" id="GO:0046872">
    <property type="term" value="F:metal ion binding"/>
    <property type="evidence" value="ECO:0007669"/>
    <property type="project" value="UniProtKB-KW"/>
</dbReference>
<keyword evidence="1" id="KW-0813">Transport</keyword>
<dbReference type="Pfam" id="PF13187">
    <property type="entry name" value="Fer4_9"/>
    <property type="match status" value="1"/>
</dbReference>
<dbReference type="InterPro" id="IPR017896">
    <property type="entry name" value="4Fe4S_Fe-S-bd"/>
</dbReference>
<dbReference type="Proteomes" id="UP000590964">
    <property type="component" value="Unassembled WGS sequence"/>
</dbReference>
<dbReference type="InterPro" id="IPR050572">
    <property type="entry name" value="Fe-S_Ferredoxin"/>
</dbReference>
<dbReference type="AlphaFoldDB" id="A0A7J4JZJ9"/>
<keyword evidence="6" id="KW-0408">Iron</keyword>
<name>A0A7J4JZJ9_9ARCH</name>
<evidence type="ECO:0000313" key="13">
    <source>
        <dbReference type="Proteomes" id="UP000590964"/>
    </source>
</evidence>
<keyword evidence="4" id="KW-0677">Repeat</keyword>
<feature type="domain" description="4Fe-4S ferredoxin-type" evidence="8">
    <location>
        <begin position="2"/>
        <end position="31"/>
    </location>
</feature>
<dbReference type="PANTHER" id="PTHR43687">
    <property type="entry name" value="ADENYLYLSULFATE REDUCTASE, BETA SUBUNIT"/>
    <property type="match status" value="1"/>
</dbReference>
<comment type="caution">
    <text evidence="9">The sequence shown here is derived from an EMBL/GenBank/DDBJ whole genome shotgun (WGS) entry which is preliminary data.</text>
</comment>
<evidence type="ECO:0000313" key="9">
    <source>
        <dbReference type="EMBL" id="HIH21705.1"/>
    </source>
</evidence>
<evidence type="ECO:0000256" key="4">
    <source>
        <dbReference type="ARBA" id="ARBA00022737"/>
    </source>
</evidence>
<evidence type="ECO:0000256" key="2">
    <source>
        <dbReference type="ARBA" id="ARBA00022485"/>
    </source>
</evidence>
<evidence type="ECO:0000256" key="6">
    <source>
        <dbReference type="ARBA" id="ARBA00023004"/>
    </source>
</evidence>
<keyword evidence="7" id="KW-0411">Iron-sulfur</keyword>
<gene>
    <name evidence="9" type="ORF">HA222_03555</name>
    <name evidence="10" type="ORF">HA227_02835</name>
    <name evidence="11" type="ORF">J4478_01965</name>
</gene>
<keyword evidence="5" id="KW-0249">Electron transport</keyword>
<dbReference type="EMBL" id="DUFJ01000067">
    <property type="protein sequence ID" value="HIH33165.1"/>
    <property type="molecule type" value="Genomic_DNA"/>
</dbReference>
<feature type="domain" description="4Fe-4S ferredoxin-type" evidence="8">
    <location>
        <begin position="32"/>
        <end position="61"/>
    </location>
</feature>
<dbReference type="PANTHER" id="PTHR43687:SF6">
    <property type="entry name" value="L-ASPARTATE SEMIALDEHYDE SULFURTRANSFERASE IRON-SULFUR SUBUNIT"/>
    <property type="match status" value="1"/>
</dbReference>
<evidence type="ECO:0000313" key="12">
    <source>
        <dbReference type="Proteomes" id="UP000527315"/>
    </source>
</evidence>
<organism evidence="9 13">
    <name type="scientific">Candidatus Iainarchaeum sp</name>
    <dbReference type="NCBI Taxonomy" id="3101447"/>
    <lineage>
        <taxon>Archaea</taxon>
        <taxon>Candidatus Iainarchaeota</taxon>
        <taxon>Candidatus Iainarchaeia</taxon>
        <taxon>Candidatus Iainarchaeales</taxon>
        <taxon>Candidatus Iainarchaeaceae</taxon>
        <taxon>Candidatus Iainarchaeum</taxon>
    </lineage>
</organism>
<evidence type="ECO:0000256" key="7">
    <source>
        <dbReference type="ARBA" id="ARBA00023014"/>
    </source>
</evidence>
<evidence type="ECO:0000256" key="5">
    <source>
        <dbReference type="ARBA" id="ARBA00022982"/>
    </source>
</evidence>
<dbReference type="GO" id="GO:0051539">
    <property type="term" value="F:4 iron, 4 sulfur cluster binding"/>
    <property type="evidence" value="ECO:0007669"/>
    <property type="project" value="UniProtKB-KW"/>
</dbReference>
<evidence type="ECO:0000313" key="11">
    <source>
        <dbReference type="EMBL" id="MBS3058144.1"/>
    </source>
</evidence>
<dbReference type="PROSITE" id="PS51379">
    <property type="entry name" value="4FE4S_FER_2"/>
    <property type="match status" value="2"/>
</dbReference>
<reference evidence="11" key="3">
    <citation type="submission" date="2021-05" db="EMBL/GenBank/DDBJ databases">
        <title>Protein family content uncovers lineage relationships and bacterial pathway maintenance mechanisms in DPANN archaea.</title>
        <authorList>
            <person name="Castelle C.J."/>
            <person name="Meheust R."/>
            <person name="Jaffe A.L."/>
            <person name="Seitz K."/>
            <person name="Gong X."/>
            <person name="Baker B.J."/>
            <person name="Banfield J.F."/>
        </authorList>
    </citation>
    <scope>NUCLEOTIDE SEQUENCE</scope>
    <source>
        <strain evidence="11">RIFCSPLOWO2_01_FULL_43_13</strain>
    </source>
</reference>
<accession>A0A7J4JZJ9</accession>
<evidence type="ECO:0000256" key="3">
    <source>
        <dbReference type="ARBA" id="ARBA00022723"/>
    </source>
</evidence>
<dbReference type="PROSITE" id="PS00198">
    <property type="entry name" value="4FE4S_FER_1"/>
    <property type="match status" value="1"/>
</dbReference>
<keyword evidence="2" id="KW-0004">4Fe-4S</keyword>
<keyword evidence="3" id="KW-0479">Metal-binding</keyword>
<dbReference type="GO" id="GO:0016491">
    <property type="term" value="F:oxidoreductase activity"/>
    <property type="evidence" value="ECO:0007669"/>
    <property type="project" value="UniProtKB-ARBA"/>
</dbReference>
<sequence>MARVTVELKKCDGCATCVSVCPVSVFELKAKKAVVVREKECIECRACEVSCPKGAIKVETA</sequence>
<dbReference type="EMBL" id="DUFW01000060">
    <property type="protein sequence ID" value="HIH21705.1"/>
    <property type="molecule type" value="Genomic_DNA"/>
</dbReference>
<evidence type="ECO:0000259" key="8">
    <source>
        <dbReference type="PROSITE" id="PS51379"/>
    </source>
</evidence>
<reference evidence="11" key="2">
    <citation type="submission" date="2021-03" db="EMBL/GenBank/DDBJ databases">
        <authorList>
            <person name="Jaffe A."/>
        </authorList>
    </citation>
    <scope>NUCLEOTIDE SEQUENCE</scope>
    <source>
        <strain evidence="11">RIFCSPLOWO2_01_FULL_43_13</strain>
    </source>
</reference>
<dbReference type="InterPro" id="IPR017900">
    <property type="entry name" value="4Fe4S_Fe_S_CS"/>
</dbReference>
<dbReference type="Proteomes" id="UP000680185">
    <property type="component" value="Unassembled WGS sequence"/>
</dbReference>